<name>A0A517PL74_9PLAN</name>
<dbReference type="InterPro" id="IPR039448">
    <property type="entry name" value="Beta_helix"/>
</dbReference>
<keyword evidence="3" id="KW-1185">Reference proteome</keyword>
<dbReference type="AlphaFoldDB" id="A0A517PL74"/>
<protein>
    <recommendedName>
        <fullName evidence="1">Right handed beta helix domain-containing protein</fullName>
    </recommendedName>
</protein>
<dbReference type="Pfam" id="PF13229">
    <property type="entry name" value="Beta_helix"/>
    <property type="match status" value="1"/>
</dbReference>
<dbReference type="SUPFAM" id="SSF51126">
    <property type="entry name" value="Pectin lyase-like"/>
    <property type="match status" value="1"/>
</dbReference>
<dbReference type="InterPro" id="IPR011050">
    <property type="entry name" value="Pectin_lyase_fold/virulence"/>
</dbReference>
<dbReference type="OrthoDB" id="253409at2"/>
<gene>
    <name evidence="2" type="ORF">HG66A1_19150</name>
</gene>
<dbReference type="Gene3D" id="2.60.120.380">
    <property type="match status" value="1"/>
</dbReference>
<proteinExistence type="predicted"/>
<sequence>MKVLLMSLLRVPALLLLVCLTLISVVKAEPTTSVNQSAIDGLKAGKTDIAYAAWWGFDPEDATAALQAAINSGAKKVIVEKMSSPWIVKPLHLASNQEIVFQEGTVLLAKKGEFKPRTASLLNASLKQNIRLTGPGAILQMRRADYDAAPYEKAEWRNGISLRSCSDVQITGLTIKETGGDGIYLGVAKRGVTNQNITIRNVVFDRNYRQGVSVISAENLLIEDSVFKETAGTPPMAGIDFEPNHPSECLINCVLRNCSAENNQGGGFLFYLPNLNRDSQPISIRLENCKSTGTKRALSLTTGNKSPGSVSGSIEFVNCTFASTEQTPVIIQDKPADTCPVLFQECTISGPDNEDAKIPSIRFAARPGAVGKIGGVTFQQCVVKSPVARPVMTFHDASYLSAAAKITGTLRVEQGKQTKDITLTPGLISKWMPASPAGDIAPYKTEVSQLQPLAASKPFKPGKRRSVRQRQRARYLLYAKQGDQVAVQLSYQKLGRYTGDKMPVTVIAPSGKTLPVASVPFQESATCEFKAPETGVYQLNCDPGPNYMRVDASSHPLCLVSDGAPVRLMASTGAYYFYVPAGVEKWAVGVFGEGAGERVSAKLFDPSGKQVWSEQNVAQPTLFTRTQRQNSPGALWRLVLERPTQGGFEDHYVQLVGIPAVLALTPGEMLVPASPKKK</sequence>
<dbReference type="InterPro" id="IPR006626">
    <property type="entry name" value="PbH1"/>
</dbReference>
<dbReference type="SMART" id="SM00710">
    <property type="entry name" value="PbH1"/>
    <property type="match status" value="4"/>
</dbReference>
<evidence type="ECO:0000313" key="2">
    <source>
        <dbReference type="EMBL" id="QDT20130.1"/>
    </source>
</evidence>
<accession>A0A517PL74</accession>
<organism evidence="2 3">
    <name type="scientific">Gimesia chilikensis</name>
    <dbReference type="NCBI Taxonomy" id="2605989"/>
    <lineage>
        <taxon>Bacteria</taxon>
        <taxon>Pseudomonadati</taxon>
        <taxon>Planctomycetota</taxon>
        <taxon>Planctomycetia</taxon>
        <taxon>Planctomycetales</taxon>
        <taxon>Planctomycetaceae</taxon>
        <taxon>Gimesia</taxon>
    </lineage>
</organism>
<dbReference type="EMBL" id="CP036266">
    <property type="protein sequence ID" value="QDT20130.1"/>
    <property type="molecule type" value="Genomic_DNA"/>
</dbReference>
<reference evidence="2 3" key="1">
    <citation type="submission" date="2019-02" db="EMBL/GenBank/DDBJ databases">
        <title>Deep-cultivation of Planctomycetes and their phenomic and genomic characterization uncovers novel biology.</title>
        <authorList>
            <person name="Wiegand S."/>
            <person name="Jogler M."/>
            <person name="Boedeker C."/>
            <person name="Pinto D."/>
            <person name="Vollmers J."/>
            <person name="Rivas-Marin E."/>
            <person name="Kohn T."/>
            <person name="Peeters S.H."/>
            <person name="Heuer A."/>
            <person name="Rast P."/>
            <person name="Oberbeckmann S."/>
            <person name="Bunk B."/>
            <person name="Jeske O."/>
            <person name="Meyerdierks A."/>
            <person name="Storesund J.E."/>
            <person name="Kallscheuer N."/>
            <person name="Luecker S."/>
            <person name="Lage O.M."/>
            <person name="Pohl T."/>
            <person name="Merkel B.J."/>
            <person name="Hornburger P."/>
            <person name="Mueller R.-W."/>
            <person name="Bruemmer F."/>
            <person name="Labrenz M."/>
            <person name="Spormann A.M."/>
            <person name="Op den Camp H."/>
            <person name="Overmann J."/>
            <person name="Amann R."/>
            <person name="Jetten M.S.M."/>
            <person name="Mascher T."/>
            <person name="Medema M.H."/>
            <person name="Devos D.P."/>
            <person name="Kaster A.-K."/>
            <person name="Ovreas L."/>
            <person name="Rohde M."/>
            <person name="Galperin M.Y."/>
            <person name="Jogler C."/>
        </authorList>
    </citation>
    <scope>NUCLEOTIDE SEQUENCE [LARGE SCALE GENOMIC DNA]</scope>
    <source>
        <strain evidence="2 3">HG66A1</strain>
    </source>
</reference>
<feature type="domain" description="Right handed beta helix" evidence="1">
    <location>
        <begin position="157"/>
        <end position="321"/>
    </location>
</feature>
<dbReference type="Proteomes" id="UP000320421">
    <property type="component" value="Chromosome"/>
</dbReference>
<dbReference type="Gene3D" id="2.160.20.10">
    <property type="entry name" value="Single-stranded right-handed beta-helix, Pectin lyase-like"/>
    <property type="match status" value="1"/>
</dbReference>
<evidence type="ECO:0000313" key="3">
    <source>
        <dbReference type="Proteomes" id="UP000320421"/>
    </source>
</evidence>
<evidence type="ECO:0000259" key="1">
    <source>
        <dbReference type="Pfam" id="PF13229"/>
    </source>
</evidence>
<dbReference type="InterPro" id="IPR012334">
    <property type="entry name" value="Pectin_lyas_fold"/>
</dbReference>